<evidence type="ECO:0000256" key="4">
    <source>
        <dbReference type="ARBA" id="ARBA00022692"/>
    </source>
</evidence>
<dbReference type="InterPro" id="IPR035906">
    <property type="entry name" value="MetI-like_sf"/>
</dbReference>
<feature type="transmembrane region" description="Helical" evidence="7">
    <location>
        <begin position="12"/>
        <end position="34"/>
    </location>
</feature>
<dbReference type="AlphaFoldDB" id="A0A1H5KQL4"/>
<evidence type="ECO:0000256" key="6">
    <source>
        <dbReference type="ARBA" id="ARBA00023136"/>
    </source>
</evidence>
<dbReference type="GO" id="GO:0055085">
    <property type="term" value="P:transmembrane transport"/>
    <property type="evidence" value="ECO:0007669"/>
    <property type="project" value="InterPro"/>
</dbReference>
<dbReference type="PROSITE" id="PS50928">
    <property type="entry name" value="ABC_TM1"/>
    <property type="match status" value="1"/>
</dbReference>
<name>A0A1H5KQL4_9ACTN</name>
<evidence type="ECO:0000256" key="5">
    <source>
        <dbReference type="ARBA" id="ARBA00022989"/>
    </source>
</evidence>
<sequence length="279" mass="30841">MTTALHRLSRVRWYLVIGVVLLVAINGFPFYWMALTSVKPGTELFSYPPTFFTTAPDLSGFQRLFETTNFLTYARNSLIIASGATVLSVVVSALAAYGLTRFPFPGSRAFSTAILYAYTFAPIVIVVPLYGMFREAGLINSHLGMILAYASFGVPFSLWLLQPFFRAIPAELEEAAFVDGANRVKSAWYVVFPQALPGLIAVSVFTFLLAWEDYLFARVLITQDDLKTLPIALHDLYNASLQDWPLLMAAAVLINLPVLIAFLFVQKYLVAGWGAGAIK</sequence>
<comment type="subcellular location">
    <subcellularLocation>
        <location evidence="1 7">Cell membrane</location>
        <topology evidence="1 7">Multi-pass membrane protein</topology>
    </subcellularLocation>
</comment>
<evidence type="ECO:0000313" key="9">
    <source>
        <dbReference type="EMBL" id="SEE66990.1"/>
    </source>
</evidence>
<keyword evidence="4 7" id="KW-0812">Transmembrane</keyword>
<feature type="transmembrane region" description="Helical" evidence="7">
    <location>
        <begin position="109"/>
        <end position="131"/>
    </location>
</feature>
<comment type="similarity">
    <text evidence="7">Belongs to the binding-protein-dependent transport system permease family.</text>
</comment>
<proteinExistence type="inferred from homology"/>
<evidence type="ECO:0000259" key="8">
    <source>
        <dbReference type="PROSITE" id="PS50928"/>
    </source>
</evidence>
<keyword evidence="5 7" id="KW-1133">Transmembrane helix</keyword>
<dbReference type="Gene3D" id="1.10.3720.10">
    <property type="entry name" value="MetI-like"/>
    <property type="match status" value="1"/>
</dbReference>
<accession>A0A1H5KQL4</accession>
<dbReference type="InterPro" id="IPR000515">
    <property type="entry name" value="MetI-like"/>
</dbReference>
<feature type="transmembrane region" description="Helical" evidence="7">
    <location>
        <begin position="143"/>
        <end position="165"/>
    </location>
</feature>
<keyword evidence="6 7" id="KW-0472">Membrane</keyword>
<dbReference type="Pfam" id="PF00528">
    <property type="entry name" value="BPD_transp_1"/>
    <property type="match status" value="1"/>
</dbReference>
<dbReference type="GO" id="GO:0005886">
    <property type="term" value="C:plasma membrane"/>
    <property type="evidence" value="ECO:0007669"/>
    <property type="project" value="UniProtKB-SubCell"/>
</dbReference>
<protein>
    <submittedName>
        <fullName evidence="9">Carbohydrate ABC transporter membrane protein 2, CUT1 family</fullName>
    </submittedName>
</protein>
<dbReference type="EMBL" id="FNUC01000003">
    <property type="protein sequence ID" value="SEE66990.1"/>
    <property type="molecule type" value="Genomic_DNA"/>
</dbReference>
<dbReference type="OrthoDB" id="3817793at2"/>
<dbReference type="PANTHER" id="PTHR32243:SF18">
    <property type="entry name" value="INNER MEMBRANE ABC TRANSPORTER PERMEASE PROTEIN YCJP"/>
    <property type="match status" value="1"/>
</dbReference>
<reference evidence="10" key="1">
    <citation type="submission" date="2016-10" db="EMBL/GenBank/DDBJ databases">
        <authorList>
            <person name="Varghese N."/>
            <person name="Submissions S."/>
        </authorList>
    </citation>
    <scope>NUCLEOTIDE SEQUENCE [LARGE SCALE GENOMIC DNA]</scope>
    <source>
        <strain evidence="10">DSM 45237</strain>
    </source>
</reference>
<dbReference type="RefSeq" id="WP_083288876.1">
    <property type="nucleotide sequence ID" value="NZ_FNUC01000003.1"/>
</dbReference>
<dbReference type="PANTHER" id="PTHR32243">
    <property type="entry name" value="MALTOSE TRANSPORT SYSTEM PERMEASE-RELATED"/>
    <property type="match status" value="1"/>
</dbReference>
<dbReference type="STRING" id="561176.SAMN04488561_2195"/>
<dbReference type="CDD" id="cd06261">
    <property type="entry name" value="TM_PBP2"/>
    <property type="match status" value="1"/>
</dbReference>
<keyword evidence="10" id="KW-1185">Reference proteome</keyword>
<evidence type="ECO:0000256" key="2">
    <source>
        <dbReference type="ARBA" id="ARBA00022448"/>
    </source>
</evidence>
<keyword evidence="3" id="KW-1003">Cell membrane</keyword>
<evidence type="ECO:0000256" key="3">
    <source>
        <dbReference type="ARBA" id="ARBA00022475"/>
    </source>
</evidence>
<feature type="transmembrane region" description="Helical" evidence="7">
    <location>
        <begin position="186"/>
        <end position="211"/>
    </location>
</feature>
<evidence type="ECO:0000313" key="10">
    <source>
        <dbReference type="Proteomes" id="UP000181980"/>
    </source>
</evidence>
<evidence type="ECO:0000256" key="7">
    <source>
        <dbReference type="RuleBase" id="RU363032"/>
    </source>
</evidence>
<dbReference type="InterPro" id="IPR050901">
    <property type="entry name" value="BP-dep_ABC_trans_perm"/>
</dbReference>
<feature type="transmembrane region" description="Helical" evidence="7">
    <location>
        <begin position="78"/>
        <end position="97"/>
    </location>
</feature>
<dbReference type="SUPFAM" id="SSF161098">
    <property type="entry name" value="MetI-like"/>
    <property type="match status" value="1"/>
</dbReference>
<feature type="domain" description="ABC transmembrane type-1" evidence="8">
    <location>
        <begin position="74"/>
        <end position="265"/>
    </location>
</feature>
<keyword evidence="2 7" id="KW-0813">Transport</keyword>
<dbReference type="Proteomes" id="UP000181980">
    <property type="component" value="Unassembled WGS sequence"/>
</dbReference>
<feature type="transmembrane region" description="Helical" evidence="7">
    <location>
        <begin position="244"/>
        <end position="265"/>
    </location>
</feature>
<organism evidence="9 10">
    <name type="scientific">Jiangella alba</name>
    <dbReference type="NCBI Taxonomy" id="561176"/>
    <lineage>
        <taxon>Bacteria</taxon>
        <taxon>Bacillati</taxon>
        <taxon>Actinomycetota</taxon>
        <taxon>Actinomycetes</taxon>
        <taxon>Jiangellales</taxon>
        <taxon>Jiangellaceae</taxon>
        <taxon>Jiangella</taxon>
    </lineage>
</organism>
<gene>
    <name evidence="9" type="ORF">SAMN04488561_2195</name>
</gene>
<evidence type="ECO:0000256" key="1">
    <source>
        <dbReference type="ARBA" id="ARBA00004651"/>
    </source>
</evidence>